<accession>A0A1V1H0R4</accession>
<feature type="compositionally biased region" description="Basic and acidic residues" evidence="1">
    <location>
        <begin position="24"/>
        <end position="35"/>
    </location>
</feature>
<feature type="compositionally biased region" description="Basic and acidic residues" evidence="1">
    <location>
        <begin position="1"/>
        <end position="11"/>
    </location>
</feature>
<evidence type="ECO:0000256" key="1">
    <source>
        <dbReference type="SAM" id="MobiDB-lite"/>
    </source>
</evidence>
<evidence type="ECO:0000313" key="2">
    <source>
        <dbReference type="EMBL" id="BAX24950.1"/>
    </source>
</evidence>
<dbReference type="AlphaFoldDB" id="A0A1V1H0R4"/>
<proteinExistence type="predicted"/>
<organism evidence="2">
    <name type="scientific">Oryza punctata</name>
    <name type="common">Red rice</name>
    <dbReference type="NCBI Taxonomy" id="4537"/>
    <lineage>
        <taxon>Eukaryota</taxon>
        <taxon>Viridiplantae</taxon>
        <taxon>Streptophyta</taxon>
        <taxon>Embryophyta</taxon>
        <taxon>Tracheophyta</taxon>
        <taxon>Spermatophyta</taxon>
        <taxon>Magnoliopsida</taxon>
        <taxon>Liliopsida</taxon>
        <taxon>Poales</taxon>
        <taxon>Poaceae</taxon>
        <taxon>BOP clade</taxon>
        <taxon>Oryzoideae</taxon>
        <taxon>Oryzeae</taxon>
        <taxon>Oryzinae</taxon>
        <taxon>Oryza</taxon>
    </lineage>
</organism>
<dbReference type="EMBL" id="AP011466">
    <property type="protein sequence ID" value="BAX24950.1"/>
    <property type="molecule type" value="Genomic_DNA"/>
</dbReference>
<protein>
    <submittedName>
        <fullName evidence="2">Uncharacterized protein</fullName>
    </submittedName>
</protein>
<reference evidence="2" key="1">
    <citation type="submission" date="2009-05" db="EMBL/GenBank/DDBJ databases">
        <title>Oryza sativa Japonica Group genomic DNA, chromosome 6, BAC clone:KMK0024M20, cultivar:Khau Mac Kho.</title>
        <authorList>
            <person name="Matsumoto T."/>
            <person name="Wu J."/>
            <person name="Kanamori H."/>
        </authorList>
    </citation>
    <scope>NUCLEOTIDE SEQUENCE</scope>
    <source>
        <strain evidence="2">IRGC 105690</strain>
    </source>
</reference>
<gene>
    <name evidence="2" type="primary">OP_Ba0089L24.45</name>
</gene>
<name>A0A1V1H0R4_ORYPU</name>
<sequence length="63" mass="7250">MVADREERERGGFTSSFMGKHSGQRGDRHGAEKERRKARRQGVLASHLRCEAPHAVARDYLDW</sequence>
<feature type="region of interest" description="Disordered" evidence="1">
    <location>
        <begin position="1"/>
        <end position="42"/>
    </location>
</feature>